<dbReference type="Pfam" id="PF11744">
    <property type="entry name" value="ALMT"/>
    <property type="match status" value="1"/>
</dbReference>
<keyword evidence="6" id="KW-0406">Ion transport</keyword>
<keyword evidence="3" id="KW-0813">Transport</keyword>
<evidence type="ECO:0000256" key="9">
    <source>
        <dbReference type="SAM" id="Phobius"/>
    </source>
</evidence>
<comment type="subcellular location">
    <subcellularLocation>
        <location evidence="1">Membrane</location>
        <topology evidence="1">Multi-pass membrane protein</topology>
    </subcellularLocation>
</comment>
<accession>A0A922J9W6</accession>
<feature type="transmembrane region" description="Helical" evidence="9">
    <location>
        <begin position="191"/>
        <end position="211"/>
    </location>
</feature>
<evidence type="ECO:0000256" key="4">
    <source>
        <dbReference type="ARBA" id="ARBA00022692"/>
    </source>
</evidence>
<feature type="transmembrane region" description="Helical" evidence="9">
    <location>
        <begin position="112"/>
        <end position="130"/>
    </location>
</feature>
<feature type="transmembrane region" description="Helical" evidence="9">
    <location>
        <begin position="223"/>
        <end position="242"/>
    </location>
</feature>
<protein>
    <recommendedName>
        <fullName evidence="12">Aluminum-activated malate transporter</fullName>
    </recommendedName>
</protein>
<dbReference type="AlphaFoldDB" id="A0A922J9W6"/>
<evidence type="ECO:0000256" key="1">
    <source>
        <dbReference type="ARBA" id="ARBA00004141"/>
    </source>
</evidence>
<keyword evidence="8" id="KW-0407">Ion channel</keyword>
<evidence type="ECO:0000256" key="6">
    <source>
        <dbReference type="ARBA" id="ARBA00023065"/>
    </source>
</evidence>
<keyword evidence="5 9" id="KW-1133">Transmembrane helix</keyword>
<evidence type="ECO:0000256" key="2">
    <source>
        <dbReference type="ARBA" id="ARBA00007079"/>
    </source>
</evidence>
<evidence type="ECO:0000313" key="10">
    <source>
        <dbReference type="EMBL" id="KAG6700296.1"/>
    </source>
</evidence>
<evidence type="ECO:0000256" key="3">
    <source>
        <dbReference type="ARBA" id="ARBA00022448"/>
    </source>
</evidence>
<feature type="transmembrane region" description="Helical" evidence="9">
    <location>
        <begin position="142"/>
        <end position="161"/>
    </location>
</feature>
<dbReference type="GO" id="GO:0034220">
    <property type="term" value="P:monoatomic ion transmembrane transport"/>
    <property type="evidence" value="ECO:0007669"/>
    <property type="project" value="UniProtKB-KW"/>
</dbReference>
<gene>
    <name evidence="10" type="ORF">I3842_08G105200</name>
</gene>
<dbReference type="InterPro" id="IPR020966">
    <property type="entry name" value="ALMT"/>
</dbReference>
<reference evidence="10" key="1">
    <citation type="submission" date="2021-01" db="EMBL/GenBank/DDBJ databases">
        <authorList>
            <person name="Lovell J.T."/>
            <person name="Bentley N."/>
            <person name="Bhattarai G."/>
            <person name="Jenkins J.W."/>
            <person name="Sreedasyam A."/>
            <person name="Alarcon Y."/>
            <person name="Bock C."/>
            <person name="Boston L."/>
            <person name="Carlson J."/>
            <person name="Cervantes K."/>
            <person name="Clermont K."/>
            <person name="Krom N."/>
            <person name="Kubenka K."/>
            <person name="Mamidi S."/>
            <person name="Mattison C."/>
            <person name="Monteros M."/>
            <person name="Pisani C."/>
            <person name="Plott C."/>
            <person name="Rajasekar S."/>
            <person name="Rhein H.S."/>
            <person name="Rohla C."/>
            <person name="Song M."/>
            <person name="Hilaire R.S."/>
            <person name="Shu S."/>
            <person name="Wells L."/>
            <person name="Wang X."/>
            <person name="Webber J."/>
            <person name="Heerema R.J."/>
            <person name="Klein P."/>
            <person name="Conner P."/>
            <person name="Grauke L."/>
            <person name="Grimwood J."/>
            <person name="Schmutz J."/>
            <person name="Randall J.J."/>
        </authorList>
    </citation>
    <scope>NUCLEOTIDE SEQUENCE</scope>
    <source>
        <tissue evidence="10">Leaf</tissue>
    </source>
</reference>
<comment type="caution">
    <text evidence="10">The sequence shown here is derived from an EMBL/GenBank/DDBJ whole genome shotgun (WGS) entry which is preliminary data.</text>
</comment>
<evidence type="ECO:0000256" key="7">
    <source>
        <dbReference type="ARBA" id="ARBA00023136"/>
    </source>
</evidence>
<keyword evidence="7 9" id="KW-0472">Membrane</keyword>
<sequence length="507" mass="56864">MDCCLYIYMVSLQLFLLKRKWKFKSSQELGKEIKREYSVPMESSTVISISDGDDQRVARPDDQDQMKKKFQFALLPIFSCLKSDQKNRLQFSVPPIISNLREKTNKQDMRKLIHSFKVGIALVLVSFLYLLDPLFSQVGQNAMWAIMTVVVIFEFFAGATLSKGLNRGIGTILGGGLGCLAAALAQEVGGIGNAIVVGTSVFIFAAVATYVRQVPNIKKRYDYGAMIFILTFNLVVVSGIRAEKVMRLARERLSTIGMGFVTCIFVSLLVFPVWASDELHDSIASNFEHLAHSIEGCLEEYIASAFTNEKENQPRANFNRCKFVMNSKSKDESLANFAKWEPWHGKFGLYYPWIKYLQIGEHLRELAATILSLNGCLQSPRQPPTAQRERIKEPCEAVGSILTWTLRELGESISKMRKCHAGTSIVPKLKSTRVEISSVSTKYCKVDHQVIDHDQDGGLAMATFVFILMEIVEKVEELAKEVDELGELADFRTDNELASICDPSSTV</sequence>
<dbReference type="GO" id="GO:0016020">
    <property type="term" value="C:membrane"/>
    <property type="evidence" value="ECO:0007669"/>
    <property type="project" value="UniProtKB-SubCell"/>
</dbReference>
<dbReference type="PANTHER" id="PTHR31086">
    <property type="entry name" value="ALUMINUM-ACTIVATED MALATE TRANSPORTER 10"/>
    <property type="match status" value="1"/>
</dbReference>
<dbReference type="EMBL" id="CM031832">
    <property type="protein sequence ID" value="KAG6700296.1"/>
    <property type="molecule type" value="Genomic_DNA"/>
</dbReference>
<feature type="transmembrane region" description="Helical" evidence="9">
    <location>
        <begin position="254"/>
        <end position="275"/>
    </location>
</feature>
<dbReference type="GO" id="GO:0015743">
    <property type="term" value="P:malate transport"/>
    <property type="evidence" value="ECO:0007669"/>
    <property type="project" value="InterPro"/>
</dbReference>
<evidence type="ECO:0000256" key="8">
    <source>
        <dbReference type="ARBA" id="ARBA00023303"/>
    </source>
</evidence>
<name>A0A922J9W6_CARIL</name>
<proteinExistence type="inferred from homology"/>
<comment type="similarity">
    <text evidence="2">Belongs to the aromatic acid exporter (TC 2.A.85) family.</text>
</comment>
<dbReference type="Proteomes" id="UP000811246">
    <property type="component" value="Chromosome 8"/>
</dbReference>
<evidence type="ECO:0008006" key="12">
    <source>
        <dbReference type="Google" id="ProtNLM"/>
    </source>
</evidence>
<evidence type="ECO:0000313" key="11">
    <source>
        <dbReference type="Proteomes" id="UP000811246"/>
    </source>
</evidence>
<keyword evidence="4 9" id="KW-0812">Transmembrane</keyword>
<organism evidence="10 11">
    <name type="scientific">Carya illinoinensis</name>
    <name type="common">Pecan</name>
    <dbReference type="NCBI Taxonomy" id="32201"/>
    <lineage>
        <taxon>Eukaryota</taxon>
        <taxon>Viridiplantae</taxon>
        <taxon>Streptophyta</taxon>
        <taxon>Embryophyta</taxon>
        <taxon>Tracheophyta</taxon>
        <taxon>Spermatophyta</taxon>
        <taxon>Magnoliopsida</taxon>
        <taxon>eudicotyledons</taxon>
        <taxon>Gunneridae</taxon>
        <taxon>Pentapetalae</taxon>
        <taxon>rosids</taxon>
        <taxon>fabids</taxon>
        <taxon>Fagales</taxon>
        <taxon>Juglandaceae</taxon>
        <taxon>Carya</taxon>
    </lineage>
</organism>
<evidence type="ECO:0000256" key="5">
    <source>
        <dbReference type="ARBA" id="ARBA00022989"/>
    </source>
</evidence>